<dbReference type="EMBL" id="AP025943">
    <property type="protein sequence ID" value="BDL43282.1"/>
    <property type="molecule type" value="Genomic_DNA"/>
</dbReference>
<proteinExistence type="predicted"/>
<protein>
    <submittedName>
        <fullName evidence="1">Uncharacterized protein</fullName>
    </submittedName>
</protein>
<accession>A0ABM7ZEZ0</accession>
<dbReference type="Proteomes" id="UP001062263">
    <property type="component" value="Chromosome"/>
</dbReference>
<organism evidence="1 2">
    <name type="scientific">Akkermansia biwaensis</name>
    <dbReference type="NCBI Taxonomy" id="2946555"/>
    <lineage>
        <taxon>Bacteria</taxon>
        <taxon>Pseudomonadati</taxon>
        <taxon>Verrucomicrobiota</taxon>
        <taxon>Verrucomicrobiia</taxon>
        <taxon>Verrucomicrobiales</taxon>
        <taxon>Akkermansiaceae</taxon>
        <taxon>Akkermansia</taxon>
    </lineage>
</organism>
<name>A0ABM7ZEZ0_9BACT</name>
<keyword evidence="2" id="KW-1185">Reference proteome</keyword>
<reference evidence="1" key="1">
    <citation type="submission" date="2022-06" db="EMBL/GenBank/DDBJ databases">
        <title>Akkermansia biwalacus sp. nov., an anaerobic mucin-degrading bacterium isolated from human intestine.</title>
        <authorList>
            <person name="Kobayashi Y."/>
            <person name="Inoue S."/>
            <person name="Kawahara T."/>
            <person name="Kohda N."/>
        </authorList>
    </citation>
    <scope>NUCLEOTIDE SEQUENCE</scope>
    <source>
        <strain evidence="1">WON2089</strain>
    </source>
</reference>
<sequence length="128" mass="13137">MCGAQGGMVFMDDLAPVIPLFEEDTLRLHGKVFCFAGQFHILEGNGQGDGGIGVQGKEIGTAFHDLEVPGPFVPGILGDGARGDENGGGDAVDVEVGLRLPVGEHGNEGIAGIQGNLGIVHCLVNQDC</sequence>
<evidence type="ECO:0000313" key="1">
    <source>
        <dbReference type="EMBL" id="BDL43282.1"/>
    </source>
</evidence>
<evidence type="ECO:0000313" key="2">
    <source>
        <dbReference type="Proteomes" id="UP001062263"/>
    </source>
</evidence>
<gene>
    <name evidence="1" type="ORF">Abiwalacus_08560</name>
</gene>